<dbReference type="KEGG" id="kbs:EPA93_29980"/>
<dbReference type="Proteomes" id="UP000290365">
    <property type="component" value="Chromosome"/>
</dbReference>
<dbReference type="PANTHER" id="PTHR37318">
    <property type="entry name" value="BSL7504 PROTEIN"/>
    <property type="match status" value="1"/>
</dbReference>
<name>A0A4P6K6R0_KTERU</name>
<evidence type="ECO:0000259" key="2">
    <source>
        <dbReference type="Pfam" id="PF13601"/>
    </source>
</evidence>
<dbReference type="Pfam" id="PF13601">
    <property type="entry name" value="HTH_34"/>
    <property type="match status" value="1"/>
</dbReference>
<reference evidence="3 4" key="1">
    <citation type="submission" date="2019-01" db="EMBL/GenBank/DDBJ databases">
        <title>Ktedonosporobacter rubrisoli SCAWS-G2.</title>
        <authorList>
            <person name="Huang Y."/>
            <person name="Yan B."/>
        </authorList>
    </citation>
    <scope>NUCLEOTIDE SEQUENCE [LARGE SCALE GENOMIC DNA]</scope>
    <source>
        <strain evidence="3 4">SCAWS-G2</strain>
    </source>
</reference>
<dbReference type="EMBL" id="CP035758">
    <property type="protein sequence ID" value="QBD83630.1"/>
    <property type="molecule type" value="Genomic_DNA"/>
</dbReference>
<evidence type="ECO:0000313" key="3">
    <source>
        <dbReference type="EMBL" id="QBD83630.1"/>
    </source>
</evidence>
<dbReference type="InterPro" id="IPR036390">
    <property type="entry name" value="WH_DNA-bd_sf"/>
</dbReference>
<protein>
    <submittedName>
        <fullName evidence="3">Transcriptional regulator</fullName>
    </submittedName>
</protein>
<dbReference type="InterPro" id="IPR036388">
    <property type="entry name" value="WH-like_DNA-bd_sf"/>
</dbReference>
<dbReference type="InterPro" id="IPR027395">
    <property type="entry name" value="WH_DNA-bd_dom"/>
</dbReference>
<dbReference type="PANTHER" id="PTHR37318:SF1">
    <property type="entry name" value="BSL7504 PROTEIN"/>
    <property type="match status" value="1"/>
</dbReference>
<feature type="domain" description="Winged helix DNA-binding" evidence="2">
    <location>
        <begin position="32"/>
        <end position="111"/>
    </location>
</feature>
<evidence type="ECO:0000313" key="4">
    <source>
        <dbReference type="Proteomes" id="UP000290365"/>
    </source>
</evidence>
<dbReference type="Gene3D" id="1.10.10.10">
    <property type="entry name" value="Winged helix-like DNA-binding domain superfamily/Winged helix DNA-binding domain"/>
    <property type="match status" value="1"/>
</dbReference>
<dbReference type="SUPFAM" id="SSF46785">
    <property type="entry name" value="Winged helix' DNA-binding domain"/>
    <property type="match status" value="1"/>
</dbReference>
<sequence>MQSGEARQDDGNAEKQRHHPRLELDEAIHQPVRLSIMAILAQAKKVDFAFLRDYLELGDSNLSRHLSALESLGYIIIDKVFEGKRARTWISLSSQGRAAFENHVSVLRSIVEQPIETQE</sequence>
<accession>A0A4P6K6R0</accession>
<keyword evidence="4" id="KW-1185">Reference proteome</keyword>
<evidence type="ECO:0000256" key="1">
    <source>
        <dbReference type="SAM" id="MobiDB-lite"/>
    </source>
</evidence>
<gene>
    <name evidence="3" type="ORF">EPA93_29980</name>
</gene>
<proteinExistence type="predicted"/>
<feature type="region of interest" description="Disordered" evidence="1">
    <location>
        <begin position="1"/>
        <end position="24"/>
    </location>
</feature>
<dbReference type="AlphaFoldDB" id="A0A4P6K6R0"/>
<dbReference type="OrthoDB" id="9800369at2"/>
<organism evidence="3 4">
    <name type="scientific">Ktedonosporobacter rubrisoli</name>
    <dbReference type="NCBI Taxonomy" id="2509675"/>
    <lineage>
        <taxon>Bacteria</taxon>
        <taxon>Bacillati</taxon>
        <taxon>Chloroflexota</taxon>
        <taxon>Ktedonobacteria</taxon>
        <taxon>Ktedonobacterales</taxon>
        <taxon>Ktedonosporobacteraceae</taxon>
        <taxon>Ktedonosporobacter</taxon>
    </lineage>
</organism>